<feature type="compositionally biased region" description="Low complexity" evidence="1">
    <location>
        <begin position="70"/>
        <end position="108"/>
    </location>
</feature>
<keyword evidence="3" id="KW-1185">Reference proteome</keyword>
<evidence type="ECO:0000313" key="2">
    <source>
        <dbReference type="EMBL" id="CAI9734366.1"/>
    </source>
</evidence>
<reference evidence="2" key="1">
    <citation type="submission" date="2023-08" db="EMBL/GenBank/DDBJ databases">
        <authorList>
            <person name="Alioto T."/>
            <person name="Alioto T."/>
            <person name="Gomez Garrido J."/>
        </authorList>
    </citation>
    <scope>NUCLEOTIDE SEQUENCE</scope>
</reference>
<evidence type="ECO:0000313" key="3">
    <source>
        <dbReference type="Proteomes" id="UP001162480"/>
    </source>
</evidence>
<sequence length="199" mass="21009">MTLNSVELCTTNNNYTKHQLSNWAESTLVTGSYYRNLRVYKYKQDGGEIALCPHCVVFSTESRGVKSDCDNNSGSRSSCSNGSSVNSEGDKNSSSSSNSCCSNGNVKSNLRDGGKSNSYSGSGVVGGSGSNSDGSNRESGHNSTTKNKTSFAGAVTSKELFVLSLEDKASKLANAAKFRKMNGRKAELSPPELLAAIAR</sequence>
<gene>
    <name evidence="2" type="ORF">OCTVUL_1B028532</name>
</gene>
<protein>
    <submittedName>
        <fullName evidence="2">Uncharacterized protein</fullName>
    </submittedName>
</protein>
<dbReference type="EMBL" id="OX597829">
    <property type="protein sequence ID" value="CAI9734366.1"/>
    <property type="molecule type" value="Genomic_DNA"/>
</dbReference>
<dbReference type="Proteomes" id="UP001162480">
    <property type="component" value="Chromosome 16"/>
</dbReference>
<feature type="region of interest" description="Disordered" evidence="1">
    <location>
        <begin position="64"/>
        <end position="150"/>
    </location>
</feature>
<evidence type="ECO:0000256" key="1">
    <source>
        <dbReference type="SAM" id="MobiDB-lite"/>
    </source>
</evidence>
<name>A0AA36BIQ1_OCTVU</name>
<accession>A0AA36BIQ1</accession>
<proteinExistence type="predicted"/>
<organism evidence="2 3">
    <name type="scientific">Octopus vulgaris</name>
    <name type="common">Common octopus</name>
    <dbReference type="NCBI Taxonomy" id="6645"/>
    <lineage>
        <taxon>Eukaryota</taxon>
        <taxon>Metazoa</taxon>
        <taxon>Spiralia</taxon>
        <taxon>Lophotrochozoa</taxon>
        <taxon>Mollusca</taxon>
        <taxon>Cephalopoda</taxon>
        <taxon>Coleoidea</taxon>
        <taxon>Octopodiformes</taxon>
        <taxon>Octopoda</taxon>
        <taxon>Incirrata</taxon>
        <taxon>Octopodidae</taxon>
        <taxon>Octopus</taxon>
    </lineage>
</organism>
<feature type="compositionally biased region" description="Polar residues" evidence="1">
    <location>
        <begin position="141"/>
        <end position="150"/>
    </location>
</feature>
<dbReference type="AlphaFoldDB" id="A0AA36BIQ1"/>